<dbReference type="PANTHER" id="PTHR33445">
    <property type="entry name" value="ATP SYNTHASE SUBUNIT B', CHLOROPLASTIC"/>
    <property type="match status" value="1"/>
</dbReference>
<dbReference type="InterPro" id="IPR002146">
    <property type="entry name" value="ATP_synth_b/b'su_bac/chlpt"/>
</dbReference>
<comment type="subcellular location">
    <subcellularLocation>
        <location evidence="13">Cell membrane</location>
        <topology evidence="13">Single-pass membrane protein</topology>
    </subcellularLocation>
    <subcellularLocation>
        <location evidence="12">Endomembrane system</location>
        <topology evidence="12">Single-pass membrane protein</topology>
    </subcellularLocation>
</comment>
<evidence type="ECO:0000256" key="2">
    <source>
        <dbReference type="ARBA" id="ARBA00022448"/>
    </source>
</evidence>
<dbReference type="InterPro" id="IPR050059">
    <property type="entry name" value="ATP_synthase_B_chain"/>
</dbReference>
<evidence type="ECO:0000256" key="11">
    <source>
        <dbReference type="ARBA" id="ARBA00025198"/>
    </source>
</evidence>
<dbReference type="Pfam" id="PF00430">
    <property type="entry name" value="ATP-synt_B"/>
    <property type="match status" value="1"/>
</dbReference>
<dbReference type="PANTHER" id="PTHR33445:SF1">
    <property type="entry name" value="ATP SYNTHASE SUBUNIT B"/>
    <property type="match status" value="1"/>
</dbReference>
<dbReference type="CDD" id="cd06503">
    <property type="entry name" value="ATP-synt_Fo_b"/>
    <property type="match status" value="1"/>
</dbReference>
<evidence type="ECO:0000256" key="1">
    <source>
        <dbReference type="ARBA" id="ARBA00005513"/>
    </source>
</evidence>
<evidence type="ECO:0000313" key="16">
    <source>
        <dbReference type="EMBL" id="AZR74000.1"/>
    </source>
</evidence>
<comment type="function">
    <text evidence="11 13">F(1)F(0) ATP synthase produces ATP from ADP in the presence of a proton or sodium gradient. F-type ATPases consist of two structural domains, F(1) containing the extramembraneous catalytic core and F(0) containing the membrane proton channel, linked together by a central stalk and a peripheral stalk. During catalysis, ATP synthesis in the catalytic domain of F(1) is coupled via a rotary mechanism of the central stalk subunits to proton translocation.</text>
</comment>
<evidence type="ECO:0000256" key="7">
    <source>
        <dbReference type="ARBA" id="ARBA00022989"/>
    </source>
</evidence>
<keyword evidence="15" id="KW-0175">Coiled coil</keyword>
<keyword evidence="5 13" id="KW-0812">Transmembrane</keyword>
<dbReference type="GO" id="GO:0005886">
    <property type="term" value="C:plasma membrane"/>
    <property type="evidence" value="ECO:0007669"/>
    <property type="project" value="UniProtKB-SubCell"/>
</dbReference>
<dbReference type="InterPro" id="IPR028987">
    <property type="entry name" value="ATP_synth_B-like_membr_sf"/>
</dbReference>
<dbReference type="InterPro" id="IPR005864">
    <property type="entry name" value="ATP_synth_F0_bsu_bac"/>
</dbReference>
<dbReference type="HAMAP" id="MF_01398">
    <property type="entry name" value="ATP_synth_b_bprime"/>
    <property type="match status" value="1"/>
</dbReference>
<comment type="function">
    <text evidence="13">Component of the F(0) channel, it forms part of the peripheral stalk, linking F(1) to F(0).</text>
</comment>
<keyword evidence="17" id="KW-1185">Reference proteome</keyword>
<name>A0A3Q9HRA6_9FIRM</name>
<reference evidence="16 17" key="1">
    <citation type="submission" date="2016-07" db="EMBL/GenBank/DDBJ databases">
        <title>Genome and transcriptome analysis of iron-reducing fermentative bacteria Anoxybacter fermentans.</title>
        <authorList>
            <person name="Zeng X."/>
            <person name="Shao Z."/>
        </authorList>
    </citation>
    <scope>NUCLEOTIDE SEQUENCE [LARGE SCALE GENOMIC DNA]</scope>
    <source>
        <strain evidence="16 17">DY22613</strain>
    </source>
</reference>
<evidence type="ECO:0000256" key="13">
    <source>
        <dbReference type="HAMAP-Rule" id="MF_01398"/>
    </source>
</evidence>
<dbReference type="EMBL" id="CP016379">
    <property type="protein sequence ID" value="AZR74000.1"/>
    <property type="molecule type" value="Genomic_DNA"/>
</dbReference>
<keyword evidence="9 13" id="KW-0472">Membrane</keyword>
<feature type="transmembrane region" description="Helical" evidence="13">
    <location>
        <begin position="6"/>
        <end position="28"/>
    </location>
</feature>
<keyword evidence="2 13" id="KW-0813">Transport</keyword>
<accession>A0A3Q9HRA6</accession>
<dbReference type="SUPFAM" id="SSF81573">
    <property type="entry name" value="F1F0 ATP synthase subunit B, membrane domain"/>
    <property type="match status" value="1"/>
</dbReference>
<evidence type="ECO:0000256" key="8">
    <source>
        <dbReference type="ARBA" id="ARBA00023065"/>
    </source>
</evidence>
<keyword evidence="4 13" id="KW-0138">CF(0)</keyword>
<sequence length="168" mass="19759">MSILPNYTMVWEIINFLVLIVLLKRYFYKPLLNLIDKRREKIKSDLEEAEKSKKKAAELAEKYEARLKAARDEAQEIIAQAEKRGNERREEIIAEAREEAKRIKERAMEEIAQAKRHALSQLRDEVSDISLLIATKFLKESVDYNLHQRLVEEFIDQLDKDKLGEAKC</sequence>
<proteinExistence type="inferred from homology"/>
<comment type="subunit">
    <text evidence="13">F-type ATPases have 2 components, F(1) - the catalytic core - and F(0) - the membrane proton channel. F(1) has five subunits: alpha(3), beta(3), gamma(1), delta(1), epsilon(1). F(0) has three main subunits: a(1), b(2) and c(10-14). The alpha and beta chains form an alternating ring which encloses part of the gamma chain. F(1) is attached to F(0) by a central stalk formed by the gamma and epsilon chains, while a peripheral stalk is formed by the delta and b chains.</text>
</comment>
<feature type="coiled-coil region" evidence="15">
    <location>
        <begin position="32"/>
        <end position="117"/>
    </location>
</feature>
<protein>
    <recommendedName>
        <fullName evidence="13">ATP synthase subunit b</fullName>
    </recommendedName>
    <alternativeName>
        <fullName evidence="13">ATP synthase F(0) sector subunit b</fullName>
    </alternativeName>
    <alternativeName>
        <fullName evidence="13">ATPase subunit I</fullName>
    </alternativeName>
    <alternativeName>
        <fullName evidence="13">F-type ATPase subunit b</fullName>
        <shortName evidence="13">F-ATPase subunit b</shortName>
    </alternativeName>
</protein>
<keyword evidence="10 13" id="KW-0066">ATP synthesis</keyword>
<comment type="similarity">
    <text evidence="1 13 14">Belongs to the ATPase B chain family.</text>
</comment>
<dbReference type="KEGG" id="aft:BBF96_11715"/>
<keyword evidence="8 13" id="KW-0406">Ion transport</keyword>
<dbReference type="RefSeq" id="WP_236777814.1">
    <property type="nucleotide sequence ID" value="NZ_CP016379.1"/>
</dbReference>
<evidence type="ECO:0000256" key="14">
    <source>
        <dbReference type="RuleBase" id="RU003848"/>
    </source>
</evidence>
<dbReference type="GO" id="GO:0045259">
    <property type="term" value="C:proton-transporting ATP synthase complex"/>
    <property type="evidence" value="ECO:0007669"/>
    <property type="project" value="UniProtKB-KW"/>
</dbReference>
<keyword evidence="3 13" id="KW-1003">Cell membrane</keyword>
<dbReference type="Proteomes" id="UP000267250">
    <property type="component" value="Chromosome"/>
</dbReference>
<dbReference type="GO" id="GO:0046933">
    <property type="term" value="F:proton-transporting ATP synthase activity, rotational mechanism"/>
    <property type="evidence" value="ECO:0007669"/>
    <property type="project" value="UniProtKB-UniRule"/>
</dbReference>
<evidence type="ECO:0000256" key="5">
    <source>
        <dbReference type="ARBA" id="ARBA00022692"/>
    </source>
</evidence>
<dbReference type="NCBIfam" id="TIGR01144">
    <property type="entry name" value="ATP_synt_b"/>
    <property type="match status" value="1"/>
</dbReference>
<evidence type="ECO:0000313" key="17">
    <source>
        <dbReference type="Proteomes" id="UP000267250"/>
    </source>
</evidence>
<dbReference type="Gene3D" id="6.10.250.1580">
    <property type="match status" value="1"/>
</dbReference>
<evidence type="ECO:0000256" key="15">
    <source>
        <dbReference type="SAM" id="Coils"/>
    </source>
</evidence>
<dbReference type="GO" id="GO:0046961">
    <property type="term" value="F:proton-transporting ATPase activity, rotational mechanism"/>
    <property type="evidence" value="ECO:0007669"/>
    <property type="project" value="TreeGrafter"/>
</dbReference>
<evidence type="ECO:0000256" key="10">
    <source>
        <dbReference type="ARBA" id="ARBA00023310"/>
    </source>
</evidence>
<dbReference type="GO" id="GO:0012505">
    <property type="term" value="C:endomembrane system"/>
    <property type="evidence" value="ECO:0007669"/>
    <property type="project" value="UniProtKB-SubCell"/>
</dbReference>
<organism evidence="16 17">
    <name type="scientific">Anoxybacter fermentans</name>
    <dbReference type="NCBI Taxonomy" id="1323375"/>
    <lineage>
        <taxon>Bacteria</taxon>
        <taxon>Bacillati</taxon>
        <taxon>Bacillota</taxon>
        <taxon>Clostridia</taxon>
        <taxon>Halanaerobiales</taxon>
        <taxon>Anoxybacter</taxon>
    </lineage>
</organism>
<evidence type="ECO:0000256" key="12">
    <source>
        <dbReference type="ARBA" id="ARBA00037847"/>
    </source>
</evidence>
<evidence type="ECO:0000256" key="3">
    <source>
        <dbReference type="ARBA" id="ARBA00022475"/>
    </source>
</evidence>
<evidence type="ECO:0000256" key="6">
    <source>
        <dbReference type="ARBA" id="ARBA00022781"/>
    </source>
</evidence>
<gene>
    <name evidence="13" type="primary">atpF</name>
    <name evidence="16" type="ORF">BBF96_11715</name>
</gene>
<evidence type="ECO:0000256" key="9">
    <source>
        <dbReference type="ARBA" id="ARBA00023136"/>
    </source>
</evidence>
<keyword evidence="6 13" id="KW-0375">Hydrogen ion transport</keyword>
<dbReference type="AlphaFoldDB" id="A0A3Q9HRA6"/>
<evidence type="ECO:0000256" key="4">
    <source>
        <dbReference type="ARBA" id="ARBA00022547"/>
    </source>
</evidence>
<keyword evidence="7 13" id="KW-1133">Transmembrane helix</keyword>